<dbReference type="PANTHER" id="PTHR30213">
    <property type="entry name" value="INNER MEMBRANE PROTEIN YHJD"/>
    <property type="match status" value="1"/>
</dbReference>
<dbReference type="InterPro" id="IPR017039">
    <property type="entry name" value="Virul_fac_BrkB"/>
</dbReference>
<dbReference type="EMBL" id="CP015518">
    <property type="protein sequence ID" value="APG23589.1"/>
    <property type="molecule type" value="Genomic_DNA"/>
</dbReference>
<reference evidence="7 8" key="1">
    <citation type="journal article" date="2017" name="Genome Announc.">
        <title>Complete Genome Sequences of Two Acetylene-Fermenting Pelobacter acetylenicus Strains.</title>
        <authorList>
            <person name="Sutton J.M."/>
            <person name="Baesman S.M."/>
            <person name="Fierst J.L."/>
            <person name="Poret-Peterson A.T."/>
            <person name="Oremland R.S."/>
            <person name="Dunlap D.S."/>
            <person name="Akob D.M."/>
        </authorList>
    </citation>
    <scope>NUCLEOTIDE SEQUENCE [LARGE SCALE GENOMIC DNA]</scope>
    <source>
        <strain evidence="7 8">DSM 3247</strain>
    </source>
</reference>
<dbReference type="STRING" id="29542.A6070_08635"/>
<sequence>MANRLREKLRVFLLHDLWHFDPRGLTHWRLFFLRQLQVAAIVARGFFSDGCMLRASALTYATMLSIVPLLALMFSLIKGFGGQNLLEPFLFKLFTHGSEEVIAEILSYIENTNFRRLGTVGLVILMATVLTLLSNIEKSFNHIWGVAETRSLARRFADYFSVVLLSPLLIVAALSLTTSLRSQALVQRLLETAVVGEALLLAFNILPYLAVWAAFTFMYLFMPNTRVRLGPALVGGVFGGTLWQLAQWAYVNFQIGVSRYNAIYGTMAALPILIVWLYVSWMIVLLGLEMTYATQNVTILREKYGEERVSFASRERVALTILLLCCESFQDDGSAWSHARFCEDLKLPPRLVRAVLNDLVRIGLLARVENPPEDDFVYHPGRAPETMVIRGVLRMLREDGATQPRNFRMPGREIIRELEETLRKAENVALGNLNYRDLVREKQAAASRTTNVQQE</sequence>
<dbReference type="InterPro" id="IPR036388">
    <property type="entry name" value="WH-like_DNA-bd_sf"/>
</dbReference>
<dbReference type="RefSeq" id="WP_072285401.1">
    <property type="nucleotide sequence ID" value="NZ_CP015455.1"/>
</dbReference>
<dbReference type="AlphaFoldDB" id="A0A1L3GCL4"/>
<dbReference type="GO" id="GO:0005886">
    <property type="term" value="C:plasma membrane"/>
    <property type="evidence" value="ECO:0007669"/>
    <property type="project" value="UniProtKB-SubCell"/>
</dbReference>
<protein>
    <submittedName>
        <fullName evidence="7">Ribonuclease BN-like protein</fullName>
    </submittedName>
</protein>
<keyword evidence="5 6" id="KW-0472">Membrane</keyword>
<evidence type="ECO:0000256" key="2">
    <source>
        <dbReference type="ARBA" id="ARBA00022475"/>
    </source>
</evidence>
<feature type="transmembrane region" description="Helical" evidence="6">
    <location>
        <begin position="57"/>
        <end position="77"/>
    </location>
</feature>
<dbReference type="Gene3D" id="1.10.10.10">
    <property type="entry name" value="Winged helix-like DNA-binding domain superfamily/Winged helix DNA-binding domain"/>
    <property type="match status" value="1"/>
</dbReference>
<dbReference type="PANTHER" id="PTHR30213:SF0">
    <property type="entry name" value="UPF0761 MEMBRANE PROTEIN YIHY"/>
    <property type="match status" value="1"/>
</dbReference>
<accession>A0A1L3GCL4</accession>
<dbReference type="KEGG" id="pace:A6070_08635"/>
<evidence type="ECO:0000256" key="5">
    <source>
        <dbReference type="ARBA" id="ARBA00023136"/>
    </source>
</evidence>
<dbReference type="Proteomes" id="UP000182264">
    <property type="component" value="Chromosome"/>
</dbReference>
<dbReference type="OrthoDB" id="9808671at2"/>
<name>A0A1L3GCL4_SYNAC</name>
<organism evidence="7 8">
    <name type="scientific">Syntrophotalea acetylenica</name>
    <name type="common">Pelobacter acetylenicus</name>
    <dbReference type="NCBI Taxonomy" id="29542"/>
    <lineage>
        <taxon>Bacteria</taxon>
        <taxon>Pseudomonadati</taxon>
        <taxon>Thermodesulfobacteriota</taxon>
        <taxon>Desulfuromonadia</taxon>
        <taxon>Desulfuromonadales</taxon>
        <taxon>Syntrophotaleaceae</taxon>
        <taxon>Syntrophotalea</taxon>
    </lineage>
</organism>
<keyword evidence="3 6" id="KW-0812">Transmembrane</keyword>
<keyword evidence="8" id="KW-1185">Reference proteome</keyword>
<feature type="transmembrane region" description="Helical" evidence="6">
    <location>
        <begin position="229"/>
        <end position="250"/>
    </location>
</feature>
<dbReference type="Pfam" id="PF03631">
    <property type="entry name" value="Virul_fac_BrkB"/>
    <property type="match status" value="1"/>
</dbReference>
<evidence type="ECO:0000256" key="6">
    <source>
        <dbReference type="SAM" id="Phobius"/>
    </source>
</evidence>
<proteinExistence type="predicted"/>
<keyword evidence="2" id="KW-1003">Cell membrane</keyword>
<evidence type="ECO:0000313" key="7">
    <source>
        <dbReference type="EMBL" id="APG23589.1"/>
    </source>
</evidence>
<evidence type="ECO:0000256" key="3">
    <source>
        <dbReference type="ARBA" id="ARBA00022692"/>
    </source>
</evidence>
<feature type="transmembrane region" description="Helical" evidence="6">
    <location>
        <begin position="262"/>
        <end position="288"/>
    </location>
</feature>
<evidence type="ECO:0000256" key="4">
    <source>
        <dbReference type="ARBA" id="ARBA00022989"/>
    </source>
</evidence>
<feature type="transmembrane region" description="Helical" evidence="6">
    <location>
        <begin position="156"/>
        <end position="178"/>
    </location>
</feature>
<gene>
    <name evidence="7" type="ORF">A7E75_00030</name>
</gene>
<feature type="transmembrane region" description="Helical" evidence="6">
    <location>
        <begin position="198"/>
        <end position="222"/>
    </location>
</feature>
<comment type="subcellular location">
    <subcellularLocation>
        <location evidence="1">Cell membrane</location>
        <topology evidence="1">Multi-pass membrane protein</topology>
    </subcellularLocation>
</comment>
<dbReference type="NCBIfam" id="TIGR00765">
    <property type="entry name" value="yihY_not_rbn"/>
    <property type="match status" value="1"/>
</dbReference>
<keyword evidence="4 6" id="KW-1133">Transmembrane helix</keyword>
<feature type="transmembrane region" description="Helical" evidence="6">
    <location>
        <begin position="117"/>
        <end position="136"/>
    </location>
</feature>
<evidence type="ECO:0000313" key="8">
    <source>
        <dbReference type="Proteomes" id="UP000182264"/>
    </source>
</evidence>
<evidence type="ECO:0000256" key="1">
    <source>
        <dbReference type="ARBA" id="ARBA00004651"/>
    </source>
</evidence>